<dbReference type="PANTHER" id="PTHR38600:SF1">
    <property type="entry name" value="TRANSCRIPTIONAL REGULATORY PROTEIN"/>
    <property type="match status" value="1"/>
</dbReference>
<dbReference type="CDD" id="cd00090">
    <property type="entry name" value="HTH_ARSR"/>
    <property type="match status" value="1"/>
</dbReference>
<reference evidence="2" key="1">
    <citation type="submission" date="2020-10" db="EMBL/GenBank/DDBJ databases">
        <title>Dehalococcoides mccartyi of a TCE/Cr reducing biochatode.</title>
        <authorList>
            <person name="Matturro B."/>
        </authorList>
    </citation>
    <scope>NUCLEOTIDE SEQUENCE</scope>
    <source>
        <strain evidence="2">Bin2</strain>
    </source>
</reference>
<evidence type="ECO:0000313" key="3">
    <source>
        <dbReference type="Proteomes" id="UP000606900"/>
    </source>
</evidence>
<gene>
    <name evidence="2" type="ORF">ISP06_04955</name>
</gene>
<dbReference type="GO" id="GO:0003700">
    <property type="term" value="F:DNA-binding transcription factor activity"/>
    <property type="evidence" value="ECO:0007669"/>
    <property type="project" value="InterPro"/>
</dbReference>
<dbReference type="Pfam" id="PF01022">
    <property type="entry name" value="HTH_5"/>
    <property type="match status" value="1"/>
</dbReference>
<dbReference type="Proteomes" id="UP000606900">
    <property type="component" value="Unassembled WGS sequence"/>
</dbReference>
<dbReference type="InterPro" id="IPR036390">
    <property type="entry name" value="WH_DNA-bd_sf"/>
</dbReference>
<organism evidence="2 3">
    <name type="scientific">Methanobacterium formicicum</name>
    <dbReference type="NCBI Taxonomy" id="2162"/>
    <lineage>
        <taxon>Archaea</taxon>
        <taxon>Methanobacteriati</taxon>
        <taxon>Methanobacteriota</taxon>
        <taxon>Methanomada group</taxon>
        <taxon>Methanobacteria</taxon>
        <taxon>Methanobacteriales</taxon>
        <taxon>Methanobacteriaceae</taxon>
        <taxon>Methanobacterium</taxon>
    </lineage>
</organism>
<dbReference type="PANTHER" id="PTHR38600">
    <property type="entry name" value="TRANSCRIPTIONAL REGULATORY PROTEIN"/>
    <property type="match status" value="1"/>
</dbReference>
<dbReference type="EMBL" id="JADIIL010000018">
    <property type="protein sequence ID" value="MBF4474806.1"/>
    <property type="molecule type" value="Genomic_DNA"/>
</dbReference>
<sequence length="100" mass="11800">MRKLLWWLIAGSTGGPNRARIIMALKQRPYNAHQLSETLNLNYKTVRHHIKVLEENDVITSAGKKKYGEMYFLTDKMEEDFNTFQDIWKELKTQHGNKYG</sequence>
<proteinExistence type="predicted"/>
<dbReference type="Gene3D" id="1.10.10.10">
    <property type="entry name" value="Winged helix-like DNA-binding domain superfamily/Winged helix DNA-binding domain"/>
    <property type="match status" value="1"/>
</dbReference>
<dbReference type="SUPFAM" id="SSF46785">
    <property type="entry name" value="Winged helix' DNA-binding domain"/>
    <property type="match status" value="1"/>
</dbReference>
<protein>
    <submittedName>
        <fullName evidence="2">Winged helix-turn-helix transcriptional regulator</fullName>
    </submittedName>
</protein>
<name>A0A843ALX7_METFO</name>
<dbReference type="GeneID" id="26740454"/>
<dbReference type="InterPro" id="IPR011991">
    <property type="entry name" value="ArsR-like_HTH"/>
</dbReference>
<dbReference type="InterPro" id="IPR001845">
    <property type="entry name" value="HTH_ArsR_DNA-bd_dom"/>
</dbReference>
<dbReference type="RefSeq" id="WP_048085758.1">
    <property type="nucleotide sequence ID" value="NZ_CALCVY010000125.1"/>
</dbReference>
<evidence type="ECO:0000313" key="2">
    <source>
        <dbReference type="EMBL" id="MBF4474806.1"/>
    </source>
</evidence>
<evidence type="ECO:0000259" key="1">
    <source>
        <dbReference type="SMART" id="SM00418"/>
    </source>
</evidence>
<dbReference type="SMART" id="SM00418">
    <property type="entry name" value="HTH_ARSR"/>
    <property type="match status" value="1"/>
</dbReference>
<dbReference type="InterPro" id="IPR036388">
    <property type="entry name" value="WH-like_DNA-bd_sf"/>
</dbReference>
<dbReference type="OrthoDB" id="35765at2157"/>
<feature type="domain" description="HTH arsR-type" evidence="1">
    <location>
        <begin position="12"/>
        <end position="86"/>
    </location>
</feature>
<dbReference type="AlphaFoldDB" id="A0A843ALX7"/>
<accession>A0A843ALX7</accession>
<comment type="caution">
    <text evidence="2">The sequence shown here is derived from an EMBL/GenBank/DDBJ whole genome shotgun (WGS) entry which is preliminary data.</text>
</comment>